<keyword evidence="1" id="KW-1188">Viral release from host cell</keyword>
<reference evidence="5 6" key="1">
    <citation type="journal article" date="2015" name="Genome Announc.">
        <title>Complete Genome Sequence of Polypropylene Glycol- and Polyethylene Glycol-Degrading Sphingopyxis macrogoltabida Strain EY-1.</title>
        <authorList>
            <person name="Ohtsubo Y."/>
            <person name="Nagata Y."/>
            <person name="Numata M."/>
            <person name="Tsuchikane K."/>
            <person name="Hosoyama A."/>
            <person name="Yamazoe A."/>
            <person name="Tsuda M."/>
            <person name="Fujita N."/>
            <person name="Kawai F."/>
        </authorList>
    </citation>
    <scope>NUCLEOTIDE SEQUENCE [LARGE SCALE GENOMIC DNA]</scope>
    <source>
        <strain evidence="5 6">EY-1</strain>
    </source>
</reference>
<dbReference type="AlphaFoldDB" id="A0A0N9UW22"/>
<keyword evidence="2" id="KW-0645">Protease</keyword>
<keyword evidence="3" id="KW-0378">Hydrolase</keyword>
<dbReference type="Gene3D" id="3.20.16.10">
    <property type="entry name" value="Herpesvirus/Caudovirus protease domain"/>
    <property type="match status" value="1"/>
</dbReference>
<sequence length="163" mass="17008">MSSGAEQALPPAPSRKREGEIRFAGYASVFDRVDRGGDIVRAGAFAASLREGRPVPLLWQHRPGAVVGTIETLAEDARGLRVVARVTHPTAAKLVERGALTGLSFGYRVRAARGEGPRELLALDLAEVSLVAAPMQPLARVIAVEGGSILPAPKAWGGGSPKG</sequence>
<dbReference type="Proteomes" id="UP000058074">
    <property type="component" value="Chromosome"/>
</dbReference>
<name>A0A0N9UW22_SPHMC</name>
<evidence type="ECO:0000313" key="6">
    <source>
        <dbReference type="Proteomes" id="UP000058074"/>
    </source>
</evidence>
<protein>
    <submittedName>
        <fullName evidence="5">Peptidase U35</fullName>
    </submittedName>
</protein>
<dbReference type="GO" id="GO:0008233">
    <property type="term" value="F:peptidase activity"/>
    <property type="evidence" value="ECO:0007669"/>
    <property type="project" value="UniProtKB-KW"/>
</dbReference>
<dbReference type="PATRIC" id="fig|33050.5.peg.207"/>
<organism evidence="5 6">
    <name type="scientific">Sphingopyxis macrogoltabida</name>
    <name type="common">Sphingomonas macrogoltabidus</name>
    <dbReference type="NCBI Taxonomy" id="33050"/>
    <lineage>
        <taxon>Bacteria</taxon>
        <taxon>Pseudomonadati</taxon>
        <taxon>Pseudomonadota</taxon>
        <taxon>Alphaproteobacteria</taxon>
        <taxon>Sphingomonadales</taxon>
        <taxon>Sphingomonadaceae</taxon>
        <taxon>Sphingopyxis</taxon>
    </lineage>
</organism>
<dbReference type="RefSeq" id="WP_054586511.1">
    <property type="nucleotide sequence ID" value="NZ_CP012700.1"/>
</dbReference>
<dbReference type="InterPro" id="IPR035443">
    <property type="entry name" value="Herpes_virus_sf"/>
</dbReference>
<gene>
    <name evidence="5" type="ORF">AN936_00995</name>
</gene>
<evidence type="ECO:0000256" key="2">
    <source>
        <dbReference type="ARBA" id="ARBA00022670"/>
    </source>
</evidence>
<dbReference type="KEGG" id="smag:AN936_00995"/>
<feature type="domain" description="Prohead serine protease" evidence="4">
    <location>
        <begin position="16"/>
        <end position="143"/>
    </location>
</feature>
<proteinExistence type="predicted"/>
<dbReference type="SUPFAM" id="SSF50789">
    <property type="entry name" value="Herpes virus serine proteinase, assemblin"/>
    <property type="match status" value="1"/>
</dbReference>
<dbReference type="GO" id="GO:0006508">
    <property type="term" value="P:proteolysis"/>
    <property type="evidence" value="ECO:0007669"/>
    <property type="project" value="UniProtKB-KW"/>
</dbReference>
<evidence type="ECO:0000256" key="3">
    <source>
        <dbReference type="ARBA" id="ARBA00022801"/>
    </source>
</evidence>
<evidence type="ECO:0000256" key="1">
    <source>
        <dbReference type="ARBA" id="ARBA00022612"/>
    </source>
</evidence>
<dbReference type="EMBL" id="CP012700">
    <property type="protein sequence ID" value="ALH78998.1"/>
    <property type="molecule type" value="Genomic_DNA"/>
</dbReference>
<dbReference type="NCBIfam" id="TIGR01543">
    <property type="entry name" value="proheadase_HK97"/>
    <property type="match status" value="1"/>
</dbReference>
<dbReference type="InterPro" id="IPR006433">
    <property type="entry name" value="Prohead_protease"/>
</dbReference>
<dbReference type="OrthoDB" id="9804926at2"/>
<evidence type="ECO:0000259" key="4">
    <source>
        <dbReference type="Pfam" id="PF04586"/>
    </source>
</evidence>
<accession>A0A0N9UW22</accession>
<evidence type="ECO:0000313" key="5">
    <source>
        <dbReference type="EMBL" id="ALH78998.1"/>
    </source>
</evidence>
<dbReference type="Pfam" id="PF04586">
    <property type="entry name" value="Peptidase_S78"/>
    <property type="match status" value="1"/>
</dbReference>
<dbReference type="InterPro" id="IPR054613">
    <property type="entry name" value="Peptidase_S78_dom"/>
</dbReference>